<organism evidence="1 2">
    <name type="scientific">Caballeronia grimmiae</name>
    <dbReference type="NCBI Taxonomy" id="1071679"/>
    <lineage>
        <taxon>Bacteria</taxon>
        <taxon>Pseudomonadati</taxon>
        <taxon>Pseudomonadota</taxon>
        <taxon>Betaproteobacteria</taxon>
        <taxon>Burkholderiales</taxon>
        <taxon>Burkholderiaceae</taxon>
        <taxon>Caballeronia</taxon>
    </lineage>
</organism>
<dbReference type="Proteomes" id="UP000597138">
    <property type="component" value="Unassembled WGS sequence"/>
</dbReference>
<keyword evidence="2" id="KW-1185">Reference proteome</keyword>
<proteinExistence type="predicted"/>
<comment type="caution">
    <text evidence="1">The sequence shown here is derived from an EMBL/GenBank/DDBJ whole genome shotgun (WGS) entry which is preliminary data.</text>
</comment>
<evidence type="ECO:0008006" key="3">
    <source>
        <dbReference type="Google" id="ProtNLM"/>
    </source>
</evidence>
<reference evidence="2" key="1">
    <citation type="journal article" date="2019" name="Int. J. Syst. Evol. Microbiol.">
        <title>The Global Catalogue of Microorganisms (GCM) 10K type strain sequencing project: providing services to taxonomists for standard genome sequencing and annotation.</title>
        <authorList>
            <consortium name="The Broad Institute Genomics Platform"/>
            <consortium name="The Broad Institute Genome Sequencing Center for Infectious Disease"/>
            <person name="Wu L."/>
            <person name="Ma J."/>
        </authorList>
    </citation>
    <scope>NUCLEOTIDE SEQUENCE [LARGE SCALE GENOMIC DNA]</scope>
    <source>
        <strain evidence="2">CGMCC 1.11013</strain>
    </source>
</reference>
<evidence type="ECO:0000313" key="1">
    <source>
        <dbReference type="EMBL" id="GGD93942.1"/>
    </source>
</evidence>
<evidence type="ECO:0000313" key="2">
    <source>
        <dbReference type="Proteomes" id="UP000597138"/>
    </source>
</evidence>
<protein>
    <recommendedName>
        <fullName evidence="3">Pilin accessory protein (PilO)</fullName>
    </recommendedName>
</protein>
<sequence length="428" mass="46735">MPMHFESIPGEKGAKLVFGLDWRAYSAKGARAERRHYVEETGATHYAEFKSKGETIVGFCEIEPVQRKGGKLYSAAARIASLERVWRRPAVLVLIQNDELVHLVLVQRGAVALDEAVALNALADKREAIEDTCAKAGLELATLGHGAQLHAVDEVFDLRELIVARKVGLIKKIPVAVPTTVPLLVILAAVFFGGKQLIDVLNPPPPPPAPPPTFMQEYQSAVMRTLAAPAPLASQLAPKLLASFGAQETNVAGWQFQKASCSIAGPCIATYKRQGGTFKEFDARVPESLRPVVFNPDGWHLTARGPEVTVAERVALAEQKTWPTQQALIKALQTDPQKLSTKPDTLDSHGYVVDIKPAERLLPRQPMAGEVQGPLVQRGTWQIDGYKWQSALLARLPDNMALDTLDVELKEDGTGVHFTAKGKYYVLN</sequence>
<dbReference type="EMBL" id="BMEG01000014">
    <property type="protein sequence ID" value="GGD93942.1"/>
    <property type="molecule type" value="Genomic_DNA"/>
</dbReference>
<accession>A0ABQ1S709</accession>
<name>A0ABQ1S709_9BURK</name>
<gene>
    <name evidence="1" type="ORF">GCM10010985_55790</name>
</gene>